<dbReference type="OrthoDB" id="6118257at2"/>
<dbReference type="Proteomes" id="UP000027318">
    <property type="component" value="Unassembled WGS sequence"/>
</dbReference>
<reference evidence="1 2" key="1">
    <citation type="journal article" date="2005" name="Int. J. Syst. Evol. Microbiol.">
        <title>Nitrincola lacisaponensis gen. nov., sp. nov., a novel alkaliphilic bacterium isolated from an alkaline, saline lake.</title>
        <authorList>
            <person name="Dimitriu P.A."/>
            <person name="Shukla S.K."/>
            <person name="Conradt J."/>
            <person name="Marquez M.C."/>
            <person name="Ventosa A."/>
            <person name="Maglia A."/>
            <person name="Peyton B.M."/>
            <person name="Pinkart H.C."/>
            <person name="Mormile M.R."/>
        </authorList>
    </citation>
    <scope>NUCLEOTIDE SEQUENCE [LARGE SCALE GENOMIC DNA]</scope>
    <source>
        <strain evidence="1 2">4CA</strain>
    </source>
</reference>
<sequence>MFIKIKKNSGIFMQHNGIDKRHIVPVTSNFLLNLDQVAEASFYTLKETKIRYDLDQRPIELPMHTAVVHLQMSYLYALSHDDQSKHHNQVAERQYYKLFFRPENLEPYQELRTAIETQVANL</sequence>
<comment type="caution">
    <text evidence="1">The sequence shown here is derived from an EMBL/GenBank/DDBJ whole genome shotgun (WGS) entry which is preliminary data.</text>
</comment>
<dbReference type="STRING" id="267850.ADINL_2294"/>
<name>A0A063Y1X2_9GAMM</name>
<dbReference type="RefSeq" id="WP_036547921.1">
    <property type="nucleotide sequence ID" value="NZ_JBKBNO010000002.1"/>
</dbReference>
<evidence type="ECO:0000313" key="1">
    <source>
        <dbReference type="EMBL" id="KDE39165.1"/>
    </source>
</evidence>
<keyword evidence="2" id="KW-1185">Reference proteome</keyword>
<evidence type="ECO:0000313" key="2">
    <source>
        <dbReference type="Proteomes" id="UP000027318"/>
    </source>
</evidence>
<protein>
    <submittedName>
        <fullName evidence="1">Uncharacterized protein</fullName>
    </submittedName>
</protein>
<proteinExistence type="predicted"/>
<gene>
    <name evidence="1" type="ORF">ADINL_2294</name>
</gene>
<organism evidence="1 2">
    <name type="scientific">Nitrincola lacisaponensis</name>
    <dbReference type="NCBI Taxonomy" id="267850"/>
    <lineage>
        <taxon>Bacteria</taxon>
        <taxon>Pseudomonadati</taxon>
        <taxon>Pseudomonadota</taxon>
        <taxon>Gammaproteobacteria</taxon>
        <taxon>Oceanospirillales</taxon>
        <taxon>Oceanospirillaceae</taxon>
        <taxon>Nitrincola</taxon>
    </lineage>
</organism>
<dbReference type="AlphaFoldDB" id="A0A063Y1X2"/>
<accession>A0A063Y1X2</accession>
<dbReference type="EMBL" id="JMSZ01000032">
    <property type="protein sequence ID" value="KDE39165.1"/>
    <property type="molecule type" value="Genomic_DNA"/>
</dbReference>